<evidence type="ECO:0000256" key="1">
    <source>
        <dbReference type="SAM" id="MobiDB-lite"/>
    </source>
</evidence>
<organism evidence="3 4">
    <name type="scientific">Georgenia subflava</name>
    <dbReference type="NCBI Taxonomy" id="1622177"/>
    <lineage>
        <taxon>Bacteria</taxon>
        <taxon>Bacillati</taxon>
        <taxon>Actinomycetota</taxon>
        <taxon>Actinomycetes</taxon>
        <taxon>Micrococcales</taxon>
        <taxon>Bogoriellaceae</taxon>
        <taxon>Georgenia</taxon>
    </lineage>
</organism>
<dbReference type="OrthoDB" id="3267750at2"/>
<evidence type="ECO:0000256" key="2">
    <source>
        <dbReference type="SAM" id="Phobius"/>
    </source>
</evidence>
<comment type="caution">
    <text evidence="3">The sequence shown here is derived from an EMBL/GenBank/DDBJ whole genome shotgun (WGS) entry which is preliminary data.</text>
</comment>
<keyword evidence="4" id="KW-1185">Reference proteome</keyword>
<dbReference type="Proteomes" id="UP000437709">
    <property type="component" value="Unassembled WGS sequence"/>
</dbReference>
<dbReference type="RefSeq" id="WP_152193640.1">
    <property type="nucleotide sequence ID" value="NZ_VUKD01000001.1"/>
</dbReference>
<name>A0A6N7ENN7_9MICO</name>
<proteinExistence type="predicted"/>
<protein>
    <submittedName>
        <fullName evidence="3">Type II secretion protein F</fullName>
    </submittedName>
</protein>
<feature type="region of interest" description="Disordered" evidence="1">
    <location>
        <begin position="247"/>
        <end position="274"/>
    </location>
</feature>
<feature type="transmembrane region" description="Helical" evidence="2">
    <location>
        <begin position="210"/>
        <end position="232"/>
    </location>
</feature>
<keyword evidence="2" id="KW-0812">Transmembrane</keyword>
<accession>A0A6N7ENN7</accession>
<reference evidence="3 4" key="1">
    <citation type="submission" date="2019-10" db="EMBL/GenBank/DDBJ databases">
        <title>Georgenia wutianyii sp. nov. and Georgenia yuyongxinii sp. nov. isolated from plateau pika (Ochotona curzoniae) in the Qinghai-Tibet plateau of China.</title>
        <authorList>
            <person name="Tian Z."/>
        </authorList>
    </citation>
    <scope>NUCLEOTIDE SEQUENCE [LARGE SCALE GENOMIC DNA]</scope>
    <source>
        <strain evidence="3 4">JCM 19765</strain>
    </source>
</reference>
<dbReference type="EMBL" id="WHPC01000104">
    <property type="protein sequence ID" value="MPV38728.1"/>
    <property type="molecule type" value="Genomic_DNA"/>
</dbReference>
<evidence type="ECO:0000313" key="4">
    <source>
        <dbReference type="Proteomes" id="UP000437709"/>
    </source>
</evidence>
<keyword evidence="2" id="KW-0472">Membrane</keyword>
<gene>
    <name evidence="3" type="ORF">GB881_17065</name>
</gene>
<keyword evidence="2" id="KW-1133">Transmembrane helix</keyword>
<dbReference type="AlphaFoldDB" id="A0A6N7ENN7"/>
<evidence type="ECO:0000313" key="3">
    <source>
        <dbReference type="EMBL" id="MPV38728.1"/>
    </source>
</evidence>
<sequence length="274" mass="28338">MTVALAVGGLLALAVALLVPARRPPGTTPPTRHLGAVPDRRLVRRRRGGRGHRPAEPDLGVVVTEVATRLRAGADVESAWRETFARIGITSGRDGPDDDGVPGPLAELARRQVELEGVPRMLRRLVRRPGVGVTTAGALPGALAACRLTHELGAPLAQVLERCAHGLTEAGNARAARSVALAGPRSTARLLGWLPLLGLVLGAAVGADPVAVLLGGGLGSVCLVGGVALMVLGRRWVATLERAATAAGESFRSARRTGPAAAEPGRDSRRRARQ</sequence>